<feature type="transmembrane region" description="Helical" evidence="2">
    <location>
        <begin position="29"/>
        <end position="48"/>
    </location>
</feature>
<reference evidence="4" key="1">
    <citation type="submission" date="2017-02" db="EMBL/GenBank/DDBJ databases">
        <title>Natronthermophilus aegyptiacus gen. nov.,sp. nov., an aerobic, extremely halophilic alkalithermophilic archaeon isolated from the athalassohaline Wadi An Natrun, Egypt.</title>
        <authorList>
            <person name="Zhao B."/>
        </authorList>
    </citation>
    <scope>NUCLEOTIDE SEQUENCE [LARGE SCALE GENOMIC DNA]</scope>
    <source>
        <strain evidence="4">JW/NM-HA 15</strain>
    </source>
</reference>
<feature type="region of interest" description="Disordered" evidence="1">
    <location>
        <begin position="464"/>
        <end position="484"/>
    </location>
</feature>
<keyword evidence="2" id="KW-1133">Transmembrane helix</keyword>
<dbReference type="InterPro" id="IPR013783">
    <property type="entry name" value="Ig-like_fold"/>
</dbReference>
<dbReference type="AlphaFoldDB" id="A0A2Z2HX51"/>
<feature type="compositionally biased region" description="Low complexity" evidence="1">
    <location>
        <begin position="8"/>
        <end position="21"/>
    </location>
</feature>
<feature type="transmembrane region" description="Helical" evidence="2">
    <location>
        <begin position="713"/>
        <end position="735"/>
    </location>
</feature>
<keyword evidence="2" id="KW-0812">Transmembrane</keyword>
<evidence type="ECO:0000256" key="1">
    <source>
        <dbReference type="SAM" id="MobiDB-lite"/>
    </source>
</evidence>
<dbReference type="Gene3D" id="2.60.40.10">
    <property type="entry name" value="Immunoglobulins"/>
    <property type="match status" value="2"/>
</dbReference>
<name>A0A2Z2HX51_9EURY</name>
<dbReference type="KEGG" id="naj:B1756_11100"/>
<accession>A0A2Z2HX51</accession>
<dbReference type="Proteomes" id="UP000250088">
    <property type="component" value="Chromosome"/>
</dbReference>
<feature type="compositionally biased region" description="Acidic residues" evidence="1">
    <location>
        <begin position="694"/>
        <end position="709"/>
    </location>
</feature>
<evidence type="ECO:0008006" key="5">
    <source>
        <dbReference type="Google" id="ProtNLM"/>
    </source>
</evidence>
<sequence>MTARDTRGSAAGSAVTATGQARSDRPRGILTSATIIVLFLVFAALFLVTPVAGIETPSGPSSASVVANVDASDDEVVVRFNGDVVTSKSVSSDEVPENPHLTVGDEDGDLVEIDGDELKAGDEPVTADNNTVRVRSDDPDLVVTTRNVVNDTIVVDDDGNVTTEESEVQLEAGGEPIVYPDYDQYYYSVQDISADDAIGEGEDLELTVELWNTKFADGDEEEVEIQLVDGGSEPTSRNVSLEGGEREDLSFTHETAWGDSDATAVEVDVLENGTTGQQLGLSISEAKVVVDDIDTNTPVAGDDLIISADLVRFGTYPDGDDYIIDFYVDGERAGDTTVSIPPGSEQTVEFPYETSKNDTTLDVAVDTGDHSDSTTASILSQPFLENNLEAMIVDRNWPDEGENLTLTTFVQYQDEDIEPESPQEYPIELYVEGELVDSHTARLEPDDPFDRFELVYETQPGDAPRVDAEVRSPGAGDTAQPRINGSGFEVSIVEIDDPVNESDRLTTIAQIENTGDITDEQDVRLRIDSGYGDPDRTSREVVDNATVELGPGHRTTERFTYRTNADDVPIVEVAIISGDDEALGNATVRAAEPWFDVSETTVEHDEVTDEVTLSAAVNNTGLETDEQYVEFIVDGEVVHIDRVSLGPWEERVLSTTIDAPAPGSYDFSVVTDDVEEVATGAVTVDDPSAGPADDGVDDEIDDTEPPADDDDGLPWYLVALGVLGVLASVFVLVVYRNDPENFPPDAATLQQQARSAAQTASARASVLVAAIKSGDPGAIAAALKRMVGLGAGSLIVQNELPREALVRVRCQTADDTVVLEDLELAPNERRELGSLPDAGEFTVGAGVEDITAHQEAFSSVSGDVGVVLKAEGILIANLG</sequence>
<evidence type="ECO:0000313" key="3">
    <source>
        <dbReference type="EMBL" id="ARS90217.1"/>
    </source>
</evidence>
<organism evidence="3 4">
    <name type="scientific">Natrarchaeobaculum aegyptiacum</name>
    <dbReference type="NCBI Taxonomy" id="745377"/>
    <lineage>
        <taxon>Archaea</taxon>
        <taxon>Methanobacteriati</taxon>
        <taxon>Methanobacteriota</taxon>
        <taxon>Stenosarchaea group</taxon>
        <taxon>Halobacteria</taxon>
        <taxon>Halobacteriales</taxon>
        <taxon>Natrialbaceae</taxon>
        <taxon>Natrarchaeobaculum</taxon>
    </lineage>
</organism>
<evidence type="ECO:0000256" key="2">
    <source>
        <dbReference type="SAM" id="Phobius"/>
    </source>
</evidence>
<gene>
    <name evidence="3" type="ORF">B1756_11100</name>
</gene>
<feature type="region of interest" description="Disordered" evidence="1">
    <location>
        <begin position="681"/>
        <end position="709"/>
    </location>
</feature>
<keyword evidence="2" id="KW-0472">Membrane</keyword>
<dbReference type="EMBL" id="CP019893">
    <property type="protein sequence ID" value="ARS90217.1"/>
    <property type="molecule type" value="Genomic_DNA"/>
</dbReference>
<protein>
    <recommendedName>
        <fullName evidence="5">CARDB domain-containing protein</fullName>
    </recommendedName>
</protein>
<evidence type="ECO:0000313" key="4">
    <source>
        <dbReference type="Proteomes" id="UP000250088"/>
    </source>
</evidence>
<feature type="region of interest" description="Disordered" evidence="1">
    <location>
        <begin position="1"/>
        <end position="23"/>
    </location>
</feature>
<keyword evidence="4" id="KW-1185">Reference proteome</keyword>
<proteinExistence type="predicted"/>